<proteinExistence type="predicted"/>
<dbReference type="InterPro" id="IPR016181">
    <property type="entry name" value="Acyl_CoA_acyltransferase"/>
</dbReference>
<dbReference type="PROSITE" id="PS51186">
    <property type="entry name" value="GNAT"/>
    <property type="match status" value="1"/>
</dbReference>
<evidence type="ECO:0000259" key="3">
    <source>
        <dbReference type="PROSITE" id="PS51186"/>
    </source>
</evidence>
<comment type="caution">
    <text evidence="4">The sequence shown here is derived from an EMBL/GenBank/DDBJ whole genome shotgun (WGS) entry which is preliminary data.</text>
</comment>
<feature type="domain" description="N-acetyltransferase" evidence="3">
    <location>
        <begin position="1"/>
        <end position="154"/>
    </location>
</feature>
<dbReference type="PANTHER" id="PTHR43072:SF23">
    <property type="entry name" value="UPF0039 PROTEIN C11D3.02C"/>
    <property type="match status" value="1"/>
</dbReference>
<accession>A0A3E2UUV5</accession>
<dbReference type="InterPro" id="IPR000182">
    <property type="entry name" value="GNAT_dom"/>
</dbReference>
<dbReference type="GO" id="GO:0016747">
    <property type="term" value="F:acyltransferase activity, transferring groups other than amino-acyl groups"/>
    <property type="evidence" value="ECO:0007669"/>
    <property type="project" value="InterPro"/>
</dbReference>
<reference evidence="4 5" key="1">
    <citation type="submission" date="2018-08" db="EMBL/GenBank/DDBJ databases">
        <title>A genome reference for cultivated species of the human gut microbiota.</title>
        <authorList>
            <person name="Zou Y."/>
            <person name="Xue W."/>
            <person name="Luo G."/>
        </authorList>
    </citation>
    <scope>NUCLEOTIDE SEQUENCE [LARGE SCALE GENOMIC DNA]</scope>
    <source>
        <strain evidence="4 5">AF29-11BH</strain>
    </source>
</reference>
<protein>
    <submittedName>
        <fullName evidence="4">N-acetyltransferase family protein</fullName>
    </submittedName>
</protein>
<dbReference type="SUPFAM" id="SSF55729">
    <property type="entry name" value="Acyl-CoA N-acyltransferases (Nat)"/>
    <property type="match status" value="1"/>
</dbReference>
<dbReference type="Pfam" id="PF00583">
    <property type="entry name" value="Acetyltransf_1"/>
    <property type="match status" value="1"/>
</dbReference>
<sequence>MQKADWNRVSEIYQQALLAGKSTFNTVCPDYDEWDNNHIKDCRYVAEIDDMVVGWIAISPTSSRKAYKGVVEVSIYIDNKYQGSGIGTKLLKKLCNESEKRGYWCLYVAIFSINRPSIELHKKCGFREIGYRERIAKDRFGKWQNTVLMERRLPE</sequence>
<dbReference type="EMBL" id="QVEW01000003">
    <property type="protein sequence ID" value="RGC00585.1"/>
    <property type="molecule type" value="Genomic_DNA"/>
</dbReference>
<evidence type="ECO:0000313" key="5">
    <source>
        <dbReference type="Proteomes" id="UP000260783"/>
    </source>
</evidence>
<keyword evidence="1 4" id="KW-0808">Transferase</keyword>
<dbReference type="CDD" id="cd04301">
    <property type="entry name" value="NAT_SF"/>
    <property type="match status" value="1"/>
</dbReference>
<dbReference type="Gene3D" id="3.40.630.30">
    <property type="match status" value="1"/>
</dbReference>
<evidence type="ECO:0000313" key="4">
    <source>
        <dbReference type="EMBL" id="RGC00585.1"/>
    </source>
</evidence>
<evidence type="ECO:0000256" key="2">
    <source>
        <dbReference type="ARBA" id="ARBA00023315"/>
    </source>
</evidence>
<organism evidence="4 5">
    <name type="scientific">Faecalibacterium prausnitzii</name>
    <dbReference type="NCBI Taxonomy" id="853"/>
    <lineage>
        <taxon>Bacteria</taxon>
        <taxon>Bacillati</taxon>
        <taxon>Bacillota</taxon>
        <taxon>Clostridia</taxon>
        <taxon>Eubacteriales</taxon>
        <taxon>Oscillospiraceae</taxon>
        <taxon>Faecalibacterium</taxon>
    </lineage>
</organism>
<dbReference type="PANTHER" id="PTHR43072">
    <property type="entry name" value="N-ACETYLTRANSFERASE"/>
    <property type="match status" value="1"/>
</dbReference>
<keyword evidence="2" id="KW-0012">Acyltransferase</keyword>
<dbReference type="Proteomes" id="UP000260783">
    <property type="component" value="Unassembled WGS sequence"/>
</dbReference>
<gene>
    <name evidence="4" type="ORF">DWZ04_03850</name>
</gene>
<evidence type="ECO:0000256" key="1">
    <source>
        <dbReference type="ARBA" id="ARBA00022679"/>
    </source>
</evidence>
<name>A0A3E2UUV5_9FIRM</name>
<dbReference type="AlphaFoldDB" id="A0A3E2UUV5"/>